<dbReference type="SMART" id="SM00448">
    <property type="entry name" value="REC"/>
    <property type="match status" value="1"/>
</dbReference>
<evidence type="ECO:0000313" key="5">
    <source>
        <dbReference type="Proteomes" id="UP000002698"/>
    </source>
</evidence>
<name>A0A1U7EU24_NATPD</name>
<dbReference type="EnsemblBacteria" id="CAI48432">
    <property type="protein sequence ID" value="CAI48432"/>
    <property type="gene ID" value="NP_0682A"/>
</dbReference>
<sequence>MSGPAVLLVEDSGFMASHVSGTLEAAHGMDVRVAETAAEARQRLRDNDIDCLVVNTQLPDENGVEFVRSIQQSADLPSMPSLLFTGEFLEDVAAEAFDAGVVDVVSKEHHAGDSMVVFANRIKVAIDAFEQRLE</sequence>
<dbReference type="OrthoDB" id="8127at2157"/>
<protein>
    <submittedName>
        <fullName evidence="4">Receiver box response regulator</fullName>
    </submittedName>
</protein>
<organism evidence="4 5">
    <name type="scientific">Natronomonas pharaonis (strain ATCC 35678 / DSM 2160 / CIP 103997 / JCM 8858 / NBRC 14720 / NCIMB 2260 / Gabara)</name>
    <name type="common">Halobacterium pharaonis</name>
    <dbReference type="NCBI Taxonomy" id="348780"/>
    <lineage>
        <taxon>Archaea</taxon>
        <taxon>Methanobacteriati</taxon>
        <taxon>Methanobacteriota</taxon>
        <taxon>Stenosarchaea group</taxon>
        <taxon>Halobacteria</taxon>
        <taxon>Halobacteriales</taxon>
        <taxon>Natronomonadaceae</taxon>
        <taxon>Natronomonas</taxon>
    </lineage>
</organism>
<dbReference type="HOGENOM" id="CLU_000445_69_8_2"/>
<dbReference type="KEGG" id="nph:NP_0682A"/>
<evidence type="ECO:0000259" key="3">
    <source>
        <dbReference type="PROSITE" id="PS50110"/>
    </source>
</evidence>
<dbReference type="GO" id="GO:0000160">
    <property type="term" value="P:phosphorelay signal transduction system"/>
    <property type="evidence" value="ECO:0007669"/>
    <property type="project" value="InterPro"/>
</dbReference>
<dbReference type="GeneID" id="3700928"/>
<reference evidence="4 5" key="1">
    <citation type="journal article" date="2005" name="Genome Res.">
        <title>Living with two extremes: conclusions from the genome sequence of Natronomonas pharaonis.</title>
        <authorList>
            <person name="Falb M."/>
            <person name="Pfeiffer F."/>
            <person name="Palm P."/>
            <person name="Rodewald K."/>
            <person name="Hickmann V."/>
            <person name="Tittor J."/>
            <person name="Oesterhelt D."/>
        </authorList>
    </citation>
    <scope>NUCLEOTIDE SEQUENCE [LARGE SCALE GENOMIC DNA]</scope>
    <source>
        <strain evidence="5">ATCC 35678 / DSM 2160 / CIP 103997 / JCM 8858 / NBRC 14720 / NCIMB 2260 / Gabara</strain>
    </source>
</reference>
<evidence type="ECO:0000256" key="1">
    <source>
        <dbReference type="ARBA" id="ARBA00022553"/>
    </source>
</evidence>
<dbReference type="Proteomes" id="UP000002698">
    <property type="component" value="Chromosome"/>
</dbReference>
<dbReference type="Gene3D" id="3.40.50.2300">
    <property type="match status" value="1"/>
</dbReference>
<dbReference type="eggNOG" id="arCOG06315">
    <property type="taxonomic scope" value="Archaea"/>
</dbReference>
<dbReference type="EMBL" id="CR936257">
    <property type="protein sequence ID" value="CAI48432.1"/>
    <property type="molecule type" value="Genomic_DNA"/>
</dbReference>
<dbReference type="PANTHER" id="PTHR44591">
    <property type="entry name" value="STRESS RESPONSE REGULATOR PROTEIN 1"/>
    <property type="match status" value="1"/>
</dbReference>
<keyword evidence="5" id="KW-1185">Reference proteome</keyword>
<keyword evidence="1" id="KW-0597">Phosphoprotein</keyword>
<dbReference type="RefSeq" id="WP_011322068.1">
    <property type="nucleotide sequence ID" value="NC_007426.1"/>
</dbReference>
<dbReference type="SUPFAM" id="SSF52172">
    <property type="entry name" value="CheY-like"/>
    <property type="match status" value="1"/>
</dbReference>
<comment type="caution">
    <text evidence="2">Lacks conserved residue(s) required for the propagation of feature annotation.</text>
</comment>
<dbReference type="PROSITE" id="PS00430">
    <property type="entry name" value="TONB_DEPENDENT_REC_1"/>
    <property type="match status" value="1"/>
</dbReference>
<dbReference type="Pfam" id="PF00072">
    <property type="entry name" value="Response_reg"/>
    <property type="match status" value="1"/>
</dbReference>
<dbReference type="InterPro" id="IPR001789">
    <property type="entry name" value="Sig_transdc_resp-reg_receiver"/>
</dbReference>
<dbReference type="PROSITE" id="PS50110">
    <property type="entry name" value="RESPONSE_REGULATORY"/>
    <property type="match status" value="1"/>
</dbReference>
<dbReference type="InterPro" id="IPR050595">
    <property type="entry name" value="Bact_response_regulator"/>
</dbReference>
<dbReference type="AlphaFoldDB" id="A0A1U7EU24"/>
<dbReference type="STRING" id="348780.NP_0682A"/>
<proteinExistence type="predicted"/>
<dbReference type="InterPro" id="IPR010916">
    <property type="entry name" value="TonB_box_CS"/>
</dbReference>
<gene>
    <name evidence="4" type="ordered locus">NP_0682A</name>
</gene>
<accession>A0A1U7EU24</accession>
<evidence type="ECO:0000256" key="2">
    <source>
        <dbReference type="PROSITE-ProRule" id="PRU00169"/>
    </source>
</evidence>
<dbReference type="PANTHER" id="PTHR44591:SF3">
    <property type="entry name" value="RESPONSE REGULATORY DOMAIN-CONTAINING PROTEIN"/>
    <property type="match status" value="1"/>
</dbReference>
<evidence type="ECO:0000313" key="4">
    <source>
        <dbReference type="EMBL" id="CAI48432.1"/>
    </source>
</evidence>
<feature type="domain" description="Response regulatory" evidence="3">
    <location>
        <begin position="5"/>
        <end position="122"/>
    </location>
</feature>
<dbReference type="InterPro" id="IPR011006">
    <property type="entry name" value="CheY-like_superfamily"/>
</dbReference>